<protein>
    <submittedName>
        <fullName evidence="1">Uncharacterized protein</fullName>
    </submittedName>
</protein>
<name>A0A2P5K797_9BURK</name>
<keyword evidence="2" id="KW-1185">Reference proteome</keyword>
<organism evidence="1 2">
    <name type="scientific">Mycetohabitans endofungorum</name>
    <dbReference type="NCBI Taxonomy" id="417203"/>
    <lineage>
        <taxon>Bacteria</taxon>
        <taxon>Pseudomonadati</taxon>
        <taxon>Pseudomonadota</taxon>
        <taxon>Betaproteobacteria</taxon>
        <taxon>Burkholderiales</taxon>
        <taxon>Burkholderiaceae</taxon>
        <taxon>Mycetohabitans</taxon>
    </lineage>
</organism>
<evidence type="ECO:0000313" key="1">
    <source>
        <dbReference type="EMBL" id="PPB81940.1"/>
    </source>
</evidence>
<dbReference type="AlphaFoldDB" id="A0A2P5K797"/>
<comment type="caution">
    <text evidence="1">The sequence shown here is derived from an EMBL/GenBank/DDBJ whole genome shotgun (WGS) entry which is preliminary data.</text>
</comment>
<reference evidence="1 2" key="1">
    <citation type="submission" date="2018-01" db="EMBL/GenBank/DDBJ databases">
        <title>Genomic Encyclopedia of Type Strains, Phase III (KMG-III): the genomes of soil and plant-associated and newly described type strains.</title>
        <authorList>
            <person name="Whitman W."/>
        </authorList>
    </citation>
    <scope>NUCLEOTIDE SEQUENCE [LARGE SCALE GENOMIC DNA]</scope>
    <source>
        <strain evidence="1 2">HKI456</strain>
    </source>
</reference>
<proteinExistence type="predicted"/>
<dbReference type="Proteomes" id="UP000243096">
    <property type="component" value="Unassembled WGS sequence"/>
</dbReference>
<evidence type="ECO:0000313" key="2">
    <source>
        <dbReference type="Proteomes" id="UP000243096"/>
    </source>
</evidence>
<accession>A0A2P5K797</accession>
<gene>
    <name evidence="1" type="ORF">B0O95_11726</name>
</gene>
<sequence>MVLCDLQGAGILTRKYCKFWRGWGAKTSVPGQIFSSTAARADQLEASVGLLG</sequence>
<dbReference type="EMBL" id="PRDW01000017">
    <property type="protein sequence ID" value="PPB81940.1"/>
    <property type="molecule type" value="Genomic_DNA"/>
</dbReference>